<evidence type="ECO:0000259" key="2">
    <source>
        <dbReference type="PROSITE" id="PS50268"/>
    </source>
</evidence>
<keyword evidence="1" id="KW-0677">Repeat</keyword>
<accession>A0A5C6ZR15</accession>
<proteinExistence type="predicted"/>
<dbReference type="Proteomes" id="UP000321367">
    <property type="component" value="Unassembled WGS sequence"/>
</dbReference>
<dbReference type="InterPro" id="IPR015919">
    <property type="entry name" value="Cadherin-like_sf"/>
</dbReference>
<dbReference type="Gene3D" id="2.60.40.10">
    <property type="entry name" value="Immunoglobulins"/>
    <property type="match status" value="4"/>
</dbReference>
<evidence type="ECO:0000259" key="3">
    <source>
        <dbReference type="PROSITE" id="PS50825"/>
    </source>
</evidence>
<dbReference type="Pfam" id="PF13585">
    <property type="entry name" value="CHU_C"/>
    <property type="match status" value="1"/>
</dbReference>
<comment type="caution">
    <text evidence="4">The sequence shown here is derived from an EMBL/GenBank/DDBJ whole genome shotgun (WGS) entry which is preliminary data.</text>
</comment>
<protein>
    <submittedName>
        <fullName evidence="4">Tandem-95 repeat protein</fullName>
    </submittedName>
</protein>
<feature type="domain" description="HYR" evidence="3">
    <location>
        <begin position="429"/>
        <end position="513"/>
    </location>
</feature>
<dbReference type="PROSITE" id="PS50268">
    <property type="entry name" value="CADHERIN_2"/>
    <property type="match status" value="1"/>
</dbReference>
<organism evidence="4 5">
    <name type="scientific">Gillisia hiemivivida</name>
    <dbReference type="NCBI Taxonomy" id="291190"/>
    <lineage>
        <taxon>Bacteria</taxon>
        <taxon>Pseudomonadati</taxon>
        <taxon>Bacteroidota</taxon>
        <taxon>Flavobacteriia</taxon>
        <taxon>Flavobacteriales</taxon>
        <taxon>Flavobacteriaceae</taxon>
        <taxon>Gillisia</taxon>
    </lineage>
</organism>
<dbReference type="PROSITE" id="PS50825">
    <property type="entry name" value="HYR"/>
    <property type="match status" value="5"/>
</dbReference>
<dbReference type="Pfam" id="PF17963">
    <property type="entry name" value="Big_9"/>
    <property type="match status" value="3"/>
</dbReference>
<dbReference type="InterPro" id="IPR026341">
    <property type="entry name" value="T9SS_type_B"/>
</dbReference>
<feature type="domain" description="HYR" evidence="3">
    <location>
        <begin position="265"/>
        <end position="349"/>
    </location>
</feature>
<feature type="non-terminal residue" evidence="4">
    <location>
        <position position="1"/>
    </location>
</feature>
<dbReference type="SUPFAM" id="SSF49313">
    <property type="entry name" value="Cadherin-like"/>
    <property type="match status" value="1"/>
</dbReference>
<feature type="domain" description="Cadherin" evidence="2">
    <location>
        <begin position="866"/>
        <end position="964"/>
    </location>
</feature>
<dbReference type="InterPro" id="IPR010221">
    <property type="entry name" value="VCBS_dom"/>
</dbReference>
<evidence type="ECO:0000313" key="5">
    <source>
        <dbReference type="Proteomes" id="UP000321367"/>
    </source>
</evidence>
<dbReference type="GO" id="GO:0007156">
    <property type="term" value="P:homophilic cell adhesion via plasma membrane adhesion molecules"/>
    <property type="evidence" value="ECO:0007669"/>
    <property type="project" value="InterPro"/>
</dbReference>
<dbReference type="PANTHER" id="PTHR24273">
    <property type="entry name" value="FI04643P-RELATED"/>
    <property type="match status" value="1"/>
</dbReference>
<dbReference type="GO" id="GO:0016020">
    <property type="term" value="C:membrane"/>
    <property type="evidence" value="ECO:0007669"/>
    <property type="project" value="InterPro"/>
</dbReference>
<dbReference type="PANTHER" id="PTHR24273:SF32">
    <property type="entry name" value="HYALIN"/>
    <property type="match status" value="1"/>
</dbReference>
<dbReference type="RefSeq" id="WP_146934129.1">
    <property type="nucleotide sequence ID" value="NZ_VORY01000023.1"/>
</dbReference>
<keyword evidence="5" id="KW-1185">Reference proteome</keyword>
<sequence>GNGTELFEGDVISESATIYIYAAPTGTCLAAESDFDVTINDTPVAIAMDDLEACDSYFLPALAAGNQYFTQAGGNGTELFEGDVISESATIYIYAAPTGTCLAAESDFDVTINDTPVAIAMDDLEACDSYFLPALAVGNQYLTQAGGNGTELFEGDKITSTQIIFIYIESGNEVICANESSFKVTINPTPELPLVSSTINTTCNLNNGSISITEIEGVEFSIDGENYQISGLFSDLAPATYSVTAKFVDGDCISDSTEIEILAIPDTDDPELSEMEDIVIDTDPNVCGVVVTFSVPIATDNCDGTEVTLNEGSLASGSVFPVGTTSVTYTATDAAGNTSTVSFEVIVTDNQDPTISCPIAVTQTTEIGESFGIVNFENAKALDNCDVTVEQTSGLVSGSEFPIGVSTVEFTATDASGNTTTCNFTITITDEEPPTIVCPSNIDMDVDQGVCGAVVSFETPIAIDNSDLDVTVTQTAGPASGEVFPVGTTTVTFTATDAAGNQASCSFDVTITDNEDPIFDTVSDINVNTDADSCGAVVTFSAPTATDNCDGTVVTLNEGSLASGSEFPVGTTSVTYTATDAAGNTSTVSFDVIVTDNQDPTIACPGNIITTNVIGQDYAVVKYTEVTATDNCGVTVERTTGLASGAQFPIGTTVVTYMATDASGNQTECSFTVLVKGTPVAVNDVVSTNEDTSVVISVLDNDSDPDGDQLIIVSNTNPTNGTLVDNEDGTFTYTPNANYNGPDSFTYTITDGNEGFDTATVSITVNPINDAPIAVDDSASVNEDTPVTISVLDNDSDVDGDDLTVVSTTSPSNGTVVINENGTITYTPNDNFIGSDSFEYTISDGNGGTDTATVTITVNPINDAPIANDDVAEVDEDNPVTISVLDNDSDVDGDDLTVIDTTNPDNGTVVINENGTITYTPNDNFNGSDSFEYTISDGNGGTDTATVTITVNPVDDSPPAPPTVSVTQPTCENPTGTITVQTIEGLTYSLNGVDYQESGVFADLEPGTYSVIAQDGFEQDSEITEVILNAPVAIAIETRTNVSQCYDNGFYDLFDLLVGDFDRTGTWENPNTVGSLDGSILDLSSFENDLGTYTFNYVIAGNCPSTTEVQLTIDDSCIVLACSIDDVRDSISKAVTPNGDGFNDFFNIGIDLDCGFTFDVKIFNRWGAEIYTMRNYQNNWDGFSDKSFSSSNQLPSGTYYYIIEINGAGGLQPIQGYIYLGTK</sequence>
<dbReference type="InterPro" id="IPR013783">
    <property type="entry name" value="Ig-like_fold"/>
</dbReference>
<evidence type="ECO:0000313" key="4">
    <source>
        <dbReference type="EMBL" id="TXD92307.1"/>
    </source>
</evidence>
<dbReference type="NCBIfam" id="NF012211">
    <property type="entry name" value="tand_rpt_95"/>
    <property type="match status" value="3"/>
</dbReference>
<dbReference type="InterPro" id="IPR003410">
    <property type="entry name" value="HYR_dom"/>
</dbReference>
<gene>
    <name evidence="4" type="ORF">ES724_14405</name>
</gene>
<name>A0A5C6ZR15_9FLAO</name>
<dbReference type="GO" id="GO:0005509">
    <property type="term" value="F:calcium ion binding"/>
    <property type="evidence" value="ECO:0007669"/>
    <property type="project" value="InterPro"/>
</dbReference>
<feature type="domain" description="HYR" evidence="3">
    <location>
        <begin position="595"/>
        <end position="677"/>
    </location>
</feature>
<dbReference type="OrthoDB" id="599464at2"/>
<dbReference type="InterPro" id="IPR002126">
    <property type="entry name" value="Cadherin-like_dom"/>
</dbReference>
<dbReference type="Gene3D" id="2.60.40.3440">
    <property type="match status" value="1"/>
</dbReference>
<feature type="domain" description="HYR" evidence="3">
    <location>
        <begin position="514"/>
        <end position="594"/>
    </location>
</feature>
<dbReference type="NCBIfam" id="TIGR01965">
    <property type="entry name" value="VCBS_repeat"/>
    <property type="match status" value="1"/>
</dbReference>
<evidence type="ECO:0000256" key="1">
    <source>
        <dbReference type="ARBA" id="ARBA00022737"/>
    </source>
</evidence>
<reference evidence="4 5" key="1">
    <citation type="submission" date="2019-08" db="EMBL/GenBank/DDBJ databases">
        <title>Genome sequence of Gillisia hiemivivida IC154 (type strain).</title>
        <authorList>
            <person name="Bowman J.P."/>
        </authorList>
    </citation>
    <scope>NUCLEOTIDE SEQUENCE [LARGE SCALE GENOMIC DNA]</scope>
    <source>
        <strain evidence="4 5">IC154</strain>
    </source>
</reference>
<feature type="domain" description="HYR" evidence="3">
    <location>
        <begin position="350"/>
        <end position="428"/>
    </location>
</feature>
<dbReference type="AlphaFoldDB" id="A0A5C6ZR15"/>
<dbReference type="NCBIfam" id="TIGR04131">
    <property type="entry name" value="Bac_Flav_CTERM"/>
    <property type="match status" value="1"/>
</dbReference>
<dbReference type="EMBL" id="VORY01000023">
    <property type="protein sequence ID" value="TXD92307.1"/>
    <property type="molecule type" value="Genomic_DNA"/>
</dbReference>
<dbReference type="Pfam" id="PF02494">
    <property type="entry name" value="HYR"/>
    <property type="match status" value="5"/>
</dbReference>
<dbReference type="Gene3D" id="2.60.40.2810">
    <property type="match status" value="2"/>
</dbReference>